<comment type="caution">
    <text evidence="1">The sequence shown here is derived from an EMBL/GenBank/DDBJ whole genome shotgun (WGS) entry which is preliminary data.</text>
</comment>
<reference evidence="1" key="2">
    <citation type="submission" date="2020-09" db="EMBL/GenBank/DDBJ databases">
        <authorList>
            <person name="Luo X."/>
        </authorList>
    </citation>
    <scope>NUCLEOTIDE SEQUENCE</scope>
    <source>
        <strain evidence="1">TRM S81-3</strain>
    </source>
</reference>
<accession>A0A926L160</accession>
<evidence type="ECO:0000313" key="2">
    <source>
        <dbReference type="Proteomes" id="UP000621210"/>
    </source>
</evidence>
<reference evidence="1" key="1">
    <citation type="submission" date="2020-09" db="EMBL/GenBank/DDBJ databases">
        <title>Streptomyces grisecoloratus sp. nov., isolated from cotton soil.</title>
        <authorList>
            <person name="Xing L."/>
        </authorList>
    </citation>
    <scope>NUCLEOTIDE SEQUENCE</scope>
    <source>
        <strain evidence="1">TRM S81-3</strain>
    </source>
</reference>
<dbReference type="EMBL" id="JACVQF010000189">
    <property type="protein sequence ID" value="MBD0420508.1"/>
    <property type="molecule type" value="Genomic_DNA"/>
</dbReference>
<gene>
    <name evidence="1" type="ORF">H0H10_15370</name>
</gene>
<keyword evidence="2" id="KW-1185">Reference proteome</keyword>
<dbReference type="AlphaFoldDB" id="A0A926L160"/>
<protein>
    <submittedName>
        <fullName evidence="1">Uncharacterized protein</fullName>
    </submittedName>
</protein>
<name>A0A926L160_9ACTN</name>
<proteinExistence type="predicted"/>
<sequence>MARQSGCVVTVVEALDRPPSQSVSARTAEYFTRLHPCAGTRLLFGPAQGPGVWRPCTATAARA</sequence>
<dbReference type="Proteomes" id="UP000621210">
    <property type="component" value="Unassembled WGS sequence"/>
</dbReference>
<evidence type="ECO:0000313" key="1">
    <source>
        <dbReference type="EMBL" id="MBD0420508.1"/>
    </source>
</evidence>
<organism evidence="1 2">
    <name type="scientific">Streptomyces griseicoloratus</name>
    <dbReference type="NCBI Taxonomy" id="2752516"/>
    <lineage>
        <taxon>Bacteria</taxon>
        <taxon>Bacillati</taxon>
        <taxon>Actinomycetota</taxon>
        <taxon>Actinomycetes</taxon>
        <taxon>Kitasatosporales</taxon>
        <taxon>Streptomycetaceae</taxon>
        <taxon>Streptomyces</taxon>
    </lineage>
</organism>